<dbReference type="Proteomes" id="UP000432715">
    <property type="component" value="Unassembled WGS sequence"/>
</dbReference>
<dbReference type="EMBL" id="WBZC01000012">
    <property type="protein sequence ID" value="KAB3536248.1"/>
    <property type="molecule type" value="Genomic_DNA"/>
</dbReference>
<gene>
    <name evidence="1" type="ORF">F8154_03990</name>
</gene>
<dbReference type="AlphaFoldDB" id="A0A6I0F1N0"/>
<dbReference type="RefSeq" id="WP_151860304.1">
    <property type="nucleotide sequence ID" value="NZ_WBZC01000012.1"/>
</dbReference>
<proteinExistence type="predicted"/>
<evidence type="ECO:0000313" key="1">
    <source>
        <dbReference type="EMBL" id="KAB3536248.1"/>
    </source>
</evidence>
<organism evidence="1 2">
    <name type="scientific">Alkaliphilus pronyensis</name>
    <dbReference type="NCBI Taxonomy" id="1482732"/>
    <lineage>
        <taxon>Bacteria</taxon>
        <taxon>Bacillati</taxon>
        <taxon>Bacillota</taxon>
        <taxon>Clostridia</taxon>
        <taxon>Peptostreptococcales</taxon>
        <taxon>Natronincolaceae</taxon>
        <taxon>Alkaliphilus</taxon>
    </lineage>
</organism>
<protein>
    <submittedName>
        <fullName evidence="1">Uncharacterized protein</fullName>
    </submittedName>
</protein>
<name>A0A6I0F1N0_9FIRM</name>
<evidence type="ECO:0000313" key="2">
    <source>
        <dbReference type="Proteomes" id="UP000432715"/>
    </source>
</evidence>
<keyword evidence="2" id="KW-1185">Reference proteome</keyword>
<sequence>MMDDKKVTVMDAIDYLTGPSPDEREIIKDIVALVGIRSFLLSLEHYDLSEPVMTKLTDLRNIAEEFVLNMVTEQKGKGGGSG</sequence>
<comment type="caution">
    <text evidence="1">The sequence shown here is derived from an EMBL/GenBank/DDBJ whole genome shotgun (WGS) entry which is preliminary data.</text>
</comment>
<reference evidence="1 2" key="1">
    <citation type="submission" date="2019-10" db="EMBL/GenBank/DDBJ databases">
        <title>Alkaliphilus serpentinus sp. nov. and Alkaliphilus pronyensis sp. nov., two novel anaerobic alkaliphilic species isolated from the serpentinized-hosted hydrothermal field of the Prony Bay (New Caledonia).</title>
        <authorList>
            <person name="Postec A."/>
        </authorList>
    </citation>
    <scope>NUCLEOTIDE SEQUENCE [LARGE SCALE GENOMIC DNA]</scope>
    <source>
        <strain evidence="1 2">LacV</strain>
    </source>
</reference>
<accession>A0A6I0F1N0</accession>